<feature type="compositionally biased region" description="Gly residues" evidence="3">
    <location>
        <begin position="637"/>
        <end position="650"/>
    </location>
</feature>
<dbReference type="PANTHER" id="PTHR21245">
    <property type="entry name" value="HETEROGENEOUS NUCLEAR RIBONUCLEOPROTEIN"/>
    <property type="match status" value="1"/>
</dbReference>
<feature type="domain" description="RRM" evidence="4">
    <location>
        <begin position="131"/>
        <end position="206"/>
    </location>
</feature>
<evidence type="ECO:0000313" key="5">
    <source>
        <dbReference type="EMBL" id="ORZ37192.1"/>
    </source>
</evidence>
<dbReference type="Pfam" id="PF00076">
    <property type="entry name" value="RRM_1"/>
    <property type="match status" value="2"/>
</dbReference>
<dbReference type="Gene3D" id="3.30.70.330">
    <property type="match status" value="3"/>
</dbReference>
<evidence type="ECO:0000313" key="6">
    <source>
        <dbReference type="Proteomes" id="UP000193411"/>
    </source>
</evidence>
<feature type="region of interest" description="Disordered" evidence="3">
    <location>
        <begin position="519"/>
        <end position="556"/>
    </location>
</feature>
<accession>A0A1Y2HVM3</accession>
<comment type="caution">
    <text evidence="5">The sequence shown here is derived from an EMBL/GenBank/DDBJ whole genome shotgun (WGS) entry which is preliminary data.</text>
</comment>
<gene>
    <name evidence="5" type="ORF">BCR44DRAFT_1041446</name>
</gene>
<dbReference type="OrthoDB" id="410044at2759"/>
<feature type="compositionally biased region" description="Low complexity" evidence="3">
    <location>
        <begin position="532"/>
        <end position="541"/>
    </location>
</feature>
<dbReference type="Proteomes" id="UP000193411">
    <property type="component" value="Unassembled WGS sequence"/>
</dbReference>
<evidence type="ECO:0000256" key="1">
    <source>
        <dbReference type="ARBA" id="ARBA00022884"/>
    </source>
</evidence>
<sequence>MKDWMNRPYAFVQYRLVADAQRAIEESHDTVVDGRHVRVEAARVNRTLFLSKLPKTMSDDILHQFMSKWGKVEDVTLVMNQLTGRPKGCAFAKFRYREDAIRAYLHIRQQGKWGVEWAANLEKNKPETDRSSIFVGQLNPDEATEAAVRARFATYGTLENVHLIVADGEAFAFIKYDDETGSQLAINNENGKEFQGSRILVQYRESPEGKSPMVRRPLGREPKPLTRPQSNKPATFISPSAGYVLTRPSIESGRTVSVDSSTQLEDLNSIKESAPQQQQQHQQQQQQQHGAASNPHRLHGSTNLFPTGGNPPSGPSVSSGAPTYYSHLPNIPTMHQHGYLPYYPPPYMYGGYYGYHPGYYPPPHMPHHHPHHHHGGCYPPPPAHQRPHMYHGYPPNIPYGDLSHSQQQHHHQLGTVQEVSGGAGQSLQLQGYPGTQQDAYHAAIQEHLANASATSGTNTGGGASGGGGGFSGAMYDSFYGGVGYPPMDPSAANTDLVRHFATSSPAPIRVPTTPYPIVQAQQHPPEFPSPPAAAATSDSKSGSTLSGHVPPSSTAVPKSLFSTLTASAAAGRAEHLESMYTQSLKSALVGLSSADVANTPLASVVALSSATSGVAPLPPTLGPRSSSTNVEAPAEGSLGGGVGATGASGSGSGTPAALTTGFGNAFGSALFPPFAPGTSATVGERTGSAATRGGGGNAAVGKRGSPESLVAGIVESGNATYASW</sequence>
<dbReference type="InterPro" id="IPR000504">
    <property type="entry name" value="RRM_dom"/>
</dbReference>
<name>A0A1Y2HVM3_9FUNG</name>
<keyword evidence="6" id="KW-1185">Reference proteome</keyword>
<feature type="region of interest" description="Disordered" evidence="3">
    <location>
        <begin position="204"/>
        <end position="240"/>
    </location>
</feature>
<organism evidence="5 6">
    <name type="scientific">Catenaria anguillulae PL171</name>
    <dbReference type="NCBI Taxonomy" id="765915"/>
    <lineage>
        <taxon>Eukaryota</taxon>
        <taxon>Fungi</taxon>
        <taxon>Fungi incertae sedis</taxon>
        <taxon>Blastocladiomycota</taxon>
        <taxon>Blastocladiomycetes</taxon>
        <taxon>Blastocladiales</taxon>
        <taxon>Catenariaceae</taxon>
        <taxon>Catenaria</taxon>
    </lineage>
</organism>
<dbReference type="AlphaFoldDB" id="A0A1Y2HVM3"/>
<feature type="compositionally biased region" description="Polar residues" evidence="3">
    <location>
        <begin position="542"/>
        <end position="556"/>
    </location>
</feature>
<dbReference type="InterPro" id="IPR035979">
    <property type="entry name" value="RBD_domain_sf"/>
</dbReference>
<evidence type="ECO:0000259" key="4">
    <source>
        <dbReference type="PROSITE" id="PS50102"/>
    </source>
</evidence>
<dbReference type="SUPFAM" id="SSF54928">
    <property type="entry name" value="RNA-binding domain, RBD"/>
    <property type="match status" value="2"/>
</dbReference>
<reference evidence="5 6" key="1">
    <citation type="submission" date="2016-07" db="EMBL/GenBank/DDBJ databases">
        <title>Pervasive Adenine N6-methylation of Active Genes in Fungi.</title>
        <authorList>
            <consortium name="DOE Joint Genome Institute"/>
            <person name="Mondo S.J."/>
            <person name="Dannebaum R.O."/>
            <person name="Kuo R.C."/>
            <person name="Labutti K."/>
            <person name="Haridas S."/>
            <person name="Kuo A."/>
            <person name="Salamov A."/>
            <person name="Ahrendt S.R."/>
            <person name="Lipzen A."/>
            <person name="Sullivan W."/>
            <person name="Andreopoulos W.B."/>
            <person name="Clum A."/>
            <person name="Lindquist E."/>
            <person name="Daum C."/>
            <person name="Ramamoorthy G.K."/>
            <person name="Gryganskyi A."/>
            <person name="Culley D."/>
            <person name="Magnuson J.K."/>
            <person name="James T.Y."/>
            <person name="O'Malley M.A."/>
            <person name="Stajich J.E."/>
            <person name="Spatafora J.W."/>
            <person name="Visel A."/>
            <person name="Grigoriev I.V."/>
        </authorList>
    </citation>
    <scope>NUCLEOTIDE SEQUENCE [LARGE SCALE GENOMIC DNA]</scope>
    <source>
        <strain evidence="5 6">PL171</strain>
    </source>
</reference>
<feature type="compositionally biased region" description="Low complexity" evidence="3">
    <location>
        <begin position="306"/>
        <end position="320"/>
    </location>
</feature>
<dbReference type="PROSITE" id="PS50102">
    <property type="entry name" value="RRM"/>
    <property type="match status" value="2"/>
</dbReference>
<evidence type="ECO:0000256" key="3">
    <source>
        <dbReference type="SAM" id="MobiDB-lite"/>
    </source>
</evidence>
<dbReference type="STRING" id="765915.A0A1Y2HVM3"/>
<dbReference type="SMART" id="SM00360">
    <property type="entry name" value="RRM"/>
    <property type="match status" value="2"/>
</dbReference>
<feature type="region of interest" description="Disordered" evidence="3">
    <location>
        <begin position="612"/>
        <end position="650"/>
    </location>
</feature>
<proteinExistence type="predicted"/>
<dbReference type="InterPro" id="IPR012677">
    <property type="entry name" value="Nucleotide-bd_a/b_plait_sf"/>
</dbReference>
<dbReference type="GO" id="GO:0003723">
    <property type="term" value="F:RNA binding"/>
    <property type="evidence" value="ECO:0007669"/>
    <property type="project" value="UniProtKB-UniRule"/>
</dbReference>
<protein>
    <recommendedName>
        <fullName evidence="4">RRM domain-containing protein</fullName>
    </recommendedName>
</protein>
<dbReference type="EMBL" id="MCFL01000013">
    <property type="protein sequence ID" value="ORZ37192.1"/>
    <property type="molecule type" value="Genomic_DNA"/>
</dbReference>
<feature type="region of interest" description="Disordered" evidence="3">
    <location>
        <begin position="678"/>
        <end position="704"/>
    </location>
</feature>
<feature type="compositionally biased region" description="Low complexity" evidence="3">
    <location>
        <begin position="276"/>
        <end position="289"/>
    </location>
</feature>
<feature type="region of interest" description="Disordered" evidence="3">
    <location>
        <begin position="271"/>
        <end position="321"/>
    </location>
</feature>
<feature type="domain" description="RRM" evidence="4">
    <location>
        <begin position="46"/>
        <end position="112"/>
    </location>
</feature>
<evidence type="ECO:0000256" key="2">
    <source>
        <dbReference type="PROSITE-ProRule" id="PRU00176"/>
    </source>
</evidence>
<keyword evidence="1 2" id="KW-0694">RNA-binding</keyword>